<dbReference type="AlphaFoldDB" id="A1RYJ8"/>
<keyword evidence="1" id="KW-0540">Nuclease</keyword>
<dbReference type="GO" id="GO:0000014">
    <property type="term" value="F:single-stranded DNA endodeoxyribonuclease activity"/>
    <property type="evidence" value="ECO:0007669"/>
    <property type="project" value="TreeGrafter"/>
</dbReference>
<evidence type="ECO:0000313" key="11">
    <source>
        <dbReference type="Proteomes" id="UP000000641"/>
    </source>
</evidence>
<name>A1RYJ8_THEPD</name>
<keyword evidence="6" id="KW-0234">DNA repair</keyword>
<dbReference type="Gene3D" id="3.40.50.10130">
    <property type="match status" value="1"/>
</dbReference>
<keyword evidence="4" id="KW-0378">Hydrolase</keyword>
<dbReference type="STRING" id="368408.Tpen_0877"/>
<dbReference type="GeneID" id="4600359"/>
<evidence type="ECO:0000256" key="6">
    <source>
        <dbReference type="ARBA" id="ARBA00023204"/>
    </source>
</evidence>
<evidence type="ECO:0000259" key="8">
    <source>
        <dbReference type="SMART" id="SM00278"/>
    </source>
</evidence>
<evidence type="ECO:0000313" key="10">
    <source>
        <dbReference type="EMBL" id="ABL78278.1"/>
    </source>
</evidence>
<reference evidence="11" key="1">
    <citation type="journal article" date="2008" name="J. Bacteriol.">
        <title>Genome sequence of Thermofilum pendens reveals an exceptional loss of biosynthetic pathways without genome reduction.</title>
        <authorList>
            <person name="Anderson I."/>
            <person name="Rodriguez J."/>
            <person name="Susanti D."/>
            <person name="Porat I."/>
            <person name="Reich C."/>
            <person name="Ulrich L.E."/>
            <person name="Elkins J.G."/>
            <person name="Mavromatis K."/>
            <person name="Lykidis A."/>
            <person name="Kim E."/>
            <person name="Thompson L.S."/>
            <person name="Nolan M."/>
            <person name="Land M."/>
            <person name="Copeland A."/>
            <person name="Lapidus A."/>
            <person name="Lucas S."/>
            <person name="Detter C."/>
            <person name="Zhulin I.B."/>
            <person name="Olsen G.J."/>
            <person name="Whitman W."/>
            <person name="Mukhopadhyay B."/>
            <person name="Bristow J."/>
            <person name="Kyrpides N."/>
        </authorList>
    </citation>
    <scope>NUCLEOTIDE SEQUENCE [LARGE SCALE GENOMIC DNA]</scope>
    <source>
        <strain evidence="11">DSM 2475 / Hrk 5</strain>
    </source>
</reference>
<organism evidence="10 11">
    <name type="scientific">Thermofilum pendens (strain DSM 2475 / Hrk 5)</name>
    <dbReference type="NCBI Taxonomy" id="368408"/>
    <lineage>
        <taxon>Archaea</taxon>
        <taxon>Thermoproteota</taxon>
        <taxon>Thermoprotei</taxon>
        <taxon>Thermofilales</taxon>
        <taxon>Thermofilaceae</taxon>
        <taxon>Thermofilum</taxon>
    </lineage>
</organism>
<gene>
    <name evidence="10" type="ordered locus">Tpen_0877</name>
</gene>
<evidence type="ECO:0000256" key="7">
    <source>
        <dbReference type="SAM" id="MobiDB-lite"/>
    </source>
</evidence>
<evidence type="ECO:0000256" key="1">
    <source>
        <dbReference type="ARBA" id="ARBA00022722"/>
    </source>
</evidence>
<evidence type="ECO:0000259" key="9">
    <source>
        <dbReference type="SMART" id="SM00891"/>
    </source>
</evidence>
<keyword evidence="2" id="KW-0255">Endonuclease</keyword>
<evidence type="ECO:0000256" key="4">
    <source>
        <dbReference type="ARBA" id="ARBA00022801"/>
    </source>
</evidence>
<evidence type="ECO:0000256" key="3">
    <source>
        <dbReference type="ARBA" id="ARBA00022763"/>
    </source>
</evidence>
<dbReference type="PANTHER" id="PTHR10150">
    <property type="entry name" value="DNA REPAIR ENDONUCLEASE XPF"/>
    <property type="match status" value="1"/>
</dbReference>
<feature type="domain" description="Helix-hairpin-helix DNA-binding motif class 1" evidence="8">
    <location>
        <begin position="161"/>
        <end position="180"/>
    </location>
</feature>
<dbReference type="SMART" id="SM00278">
    <property type="entry name" value="HhH1"/>
    <property type="match status" value="2"/>
</dbReference>
<dbReference type="SUPFAM" id="SSF52980">
    <property type="entry name" value="Restriction endonuclease-like"/>
    <property type="match status" value="1"/>
</dbReference>
<dbReference type="SMART" id="SM00891">
    <property type="entry name" value="ERCC4"/>
    <property type="match status" value="1"/>
</dbReference>
<feature type="region of interest" description="Disordered" evidence="7">
    <location>
        <begin position="224"/>
        <end position="246"/>
    </location>
</feature>
<dbReference type="InterPro" id="IPR006166">
    <property type="entry name" value="ERCC4_domain"/>
</dbReference>
<dbReference type="CDD" id="cd20075">
    <property type="entry name" value="XPF_nuclease_XPF_arch"/>
    <property type="match status" value="1"/>
</dbReference>
<dbReference type="GO" id="GO:0000724">
    <property type="term" value="P:double-strand break repair via homologous recombination"/>
    <property type="evidence" value="ECO:0007669"/>
    <property type="project" value="TreeGrafter"/>
</dbReference>
<dbReference type="GO" id="GO:0003684">
    <property type="term" value="F:damaged DNA binding"/>
    <property type="evidence" value="ECO:0007669"/>
    <property type="project" value="TreeGrafter"/>
</dbReference>
<accession>A1RYJ8</accession>
<evidence type="ECO:0000256" key="2">
    <source>
        <dbReference type="ARBA" id="ARBA00022759"/>
    </source>
</evidence>
<dbReference type="eggNOG" id="arCOG04206">
    <property type="taxonomic scope" value="Archaea"/>
</dbReference>
<dbReference type="Gene3D" id="1.10.150.20">
    <property type="entry name" value="5' to 3' exonuclease, C-terminal subdomain"/>
    <property type="match status" value="1"/>
</dbReference>
<dbReference type="InterPro" id="IPR011335">
    <property type="entry name" value="Restrct_endonuc-II-like"/>
</dbReference>
<dbReference type="KEGG" id="tpe:Tpen_0877"/>
<protein>
    <submittedName>
        <fullName evidence="10">ERCC4 domain protein</fullName>
    </submittedName>
</protein>
<dbReference type="Pfam" id="PF14520">
    <property type="entry name" value="HHH_5"/>
    <property type="match status" value="1"/>
</dbReference>
<dbReference type="GO" id="GO:1901255">
    <property type="term" value="P:nucleotide-excision repair involved in interstrand cross-link repair"/>
    <property type="evidence" value="ECO:0007669"/>
    <property type="project" value="TreeGrafter"/>
</dbReference>
<dbReference type="Proteomes" id="UP000000641">
    <property type="component" value="Chromosome"/>
</dbReference>
<dbReference type="GO" id="GO:0003697">
    <property type="term" value="F:single-stranded DNA binding"/>
    <property type="evidence" value="ECO:0007669"/>
    <property type="project" value="TreeGrafter"/>
</dbReference>
<sequence length="246" mass="27580">MQVPVVIVDDRERRSPVLSELARLGVRYSVARLEVGDYDVGGVYGVERKSSGDFVNSVIDGRLFEQAKYLRESYETAIIVVEGDLSEEVSRRQVSLNPLFGALAALAENGVSVLQVRSYAETALLIYVLWKRLQKHGSSFLVRSKKKVFKESTSIPVVQLNLIASLPGISREMADRILREFHTPRRFFTATPAELRRIHGLGPKRIQKILQVLDTSYVSAKMLSDSRKAEANSNEEELDQARGEGE</sequence>
<dbReference type="Pfam" id="PF02732">
    <property type="entry name" value="ERCC4"/>
    <property type="match status" value="1"/>
</dbReference>
<feature type="domain" description="Helix-hairpin-helix DNA-binding motif class 1" evidence="8">
    <location>
        <begin position="193"/>
        <end position="212"/>
    </location>
</feature>
<dbReference type="HOGENOM" id="CLU_101253_0_0_2"/>
<dbReference type="EnsemblBacteria" id="ABL78278">
    <property type="protein sequence ID" value="ABL78278"/>
    <property type="gene ID" value="Tpen_0877"/>
</dbReference>
<dbReference type="OrthoDB" id="121419at2157"/>
<keyword evidence="5" id="KW-0238">DNA-binding</keyword>
<dbReference type="SUPFAM" id="SSF47781">
    <property type="entry name" value="RuvA domain 2-like"/>
    <property type="match status" value="1"/>
</dbReference>
<dbReference type="RefSeq" id="WP_011752543.1">
    <property type="nucleotide sequence ID" value="NC_008698.1"/>
</dbReference>
<proteinExistence type="predicted"/>
<feature type="domain" description="ERCC4" evidence="9">
    <location>
        <begin position="5"/>
        <end position="85"/>
    </location>
</feature>
<dbReference type="InterPro" id="IPR003583">
    <property type="entry name" value="Hlx-hairpin-Hlx_DNA-bd_motif"/>
</dbReference>
<evidence type="ECO:0000256" key="5">
    <source>
        <dbReference type="ARBA" id="ARBA00023125"/>
    </source>
</evidence>
<dbReference type="PANTHER" id="PTHR10150:SF0">
    <property type="entry name" value="DNA REPAIR ENDONUCLEASE XPF"/>
    <property type="match status" value="1"/>
</dbReference>
<dbReference type="EMBL" id="CP000505">
    <property type="protein sequence ID" value="ABL78278.1"/>
    <property type="molecule type" value="Genomic_DNA"/>
</dbReference>
<dbReference type="InterPro" id="IPR010994">
    <property type="entry name" value="RuvA_2-like"/>
</dbReference>
<keyword evidence="3" id="KW-0227">DNA damage</keyword>
<keyword evidence="11" id="KW-1185">Reference proteome</keyword>